<dbReference type="InterPro" id="IPR000286">
    <property type="entry name" value="HDACs"/>
</dbReference>
<dbReference type="InterPro" id="IPR023696">
    <property type="entry name" value="Ureohydrolase_dom_sf"/>
</dbReference>
<dbReference type="GO" id="GO:0000118">
    <property type="term" value="C:histone deacetylase complex"/>
    <property type="evidence" value="ECO:0007669"/>
    <property type="project" value="TreeGrafter"/>
</dbReference>
<feature type="compositionally biased region" description="Low complexity" evidence="11">
    <location>
        <begin position="367"/>
        <end position="383"/>
    </location>
</feature>
<keyword evidence="7" id="KW-0805">Transcription regulation</keyword>
<feature type="region of interest" description="Disordered" evidence="11">
    <location>
        <begin position="334"/>
        <end position="383"/>
    </location>
</feature>
<feature type="region of interest" description="Disordered" evidence="11">
    <location>
        <begin position="276"/>
        <end position="302"/>
    </location>
</feature>
<evidence type="ECO:0000259" key="12">
    <source>
        <dbReference type="Pfam" id="PF00850"/>
    </source>
</evidence>
<keyword evidence="8" id="KW-0804">Transcription</keyword>
<proteinExistence type="inferred from homology"/>
<feature type="region of interest" description="Disordered" evidence="11">
    <location>
        <begin position="1"/>
        <end position="40"/>
    </location>
</feature>
<feature type="compositionally biased region" description="Polar residues" evidence="11">
    <location>
        <begin position="549"/>
        <end position="561"/>
    </location>
</feature>
<evidence type="ECO:0000256" key="5">
    <source>
        <dbReference type="ARBA" id="ARBA00022801"/>
    </source>
</evidence>
<dbReference type="AlphaFoldDB" id="A0A1I8BXE2"/>
<dbReference type="InterPro" id="IPR023801">
    <property type="entry name" value="His_deacetylse_dom"/>
</dbReference>
<evidence type="ECO:0000256" key="1">
    <source>
        <dbReference type="ARBA" id="ARBA00004123"/>
    </source>
</evidence>
<evidence type="ECO:0000256" key="3">
    <source>
        <dbReference type="ARBA" id="ARBA00012111"/>
    </source>
</evidence>
<dbReference type="GO" id="GO:0040029">
    <property type="term" value="P:epigenetic regulation of gene expression"/>
    <property type="evidence" value="ECO:0007669"/>
    <property type="project" value="TreeGrafter"/>
</dbReference>
<dbReference type="Proteomes" id="UP000095281">
    <property type="component" value="Unplaced"/>
</dbReference>
<feature type="compositionally biased region" description="Polar residues" evidence="11">
    <location>
        <begin position="334"/>
        <end position="346"/>
    </location>
</feature>
<reference evidence="14" key="1">
    <citation type="submission" date="2016-11" db="UniProtKB">
        <authorList>
            <consortium name="WormBaseParasite"/>
        </authorList>
    </citation>
    <scope>IDENTIFICATION</scope>
</reference>
<keyword evidence="9" id="KW-0539">Nucleus</keyword>
<keyword evidence="6" id="KW-0156">Chromatin regulator</keyword>
<feature type="compositionally biased region" description="Polar residues" evidence="11">
    <location>
        <begin position="287"/>
        <end position="302"/>
    </location>
</feature>
<keyword evidence="5" id="KW-0378">Hydrolase</keyword>
<dbReference type="SUPFAM" id="SSF52768">
    <property type="entry name" value="Arginase/deacetylase"/>
    <property type="match status" value="1"/>
</dbReference>
<feature type="region of interest" description="Disordered" evidence="11">
    <location>
        <begin position="522"/>
        <end position="561"/>
    </location>
</feature>
<evidence type="ECO:0000256" key="8">
    <source>
        <dbReference type="ARBA" id="ARBA00023163"/>
    </source>
</evidence>
<evidence type="ECO:0000256" key="7">
    <source>
        <dbReference type="ARBA" id="ARBA00023015"/>
    </source>
</evidence>
<dbReference type="PANTHER" id="PTHR10625:SF5">
    <property type="entry name" value="HISTONE DEACETYLASE"/>
    <property type="match status" value="1"/>
</dbReference>
<comment type="similarity">
    <text evidence="2">Belongs to the histone deacetylase family. HD type 2 subfamily.</text>
</comment>
<feature type="compositionally biased region" description="Low complexity" evidence="11">
    <location>
        <begin position="8"/>
        <end position="33"/>
    </location>
</feature>
<dbReference type="GO" id="GO:0141221">
    <property type="term" value="F:histone deacetylase activity, hydrolytic mechanism"/>
    <property type="evidence" value="ECO:0007669"/>
    <property type="project" value="UniProtKB-EC"/>
</dbReference>
<evidence type="ECO:0000256" key="6">
    <source>
        <dbReference type="ARBA" id="ARBA00022853"/>
    </source>
</evidence>
<dbReference type="InterPro" id="IPR037138">
    <property type="entry name" value="His_deacetylse_dom_sf"/>
</dbReference>
<dbReference type="PRINTS" id="PR01270">
    <property type="entry name" value="HDASUPER"/>
</dbReference>
<evidence type="ECO:0000313" key="14">
    <source>
        <dbReference type="WBParaSite" id="MhA1_Contig695.frz3.gene5"/>
    </source>
</evidence>
<name>A0A1I8BXE2_MELHA</name>
<comment type="subcellular location">
    <subcellularLocation>
        <location evidence="1">Nucleus</location>
    </subcellularLocation>
</comment>
<dbReference type="WBParaSite" id="MhA1_Contig695.frz3.gene5">
    <property type="protein sequence ID" value="MhA1_Contig695.frz3.gene5"/>
    <property type="gene ID" value="MhA1_Contig695.frz3.gene5"/>
</dbReference>
<dbReference type="Gene3D" id="3.40.800.20">
    <property type="entry name" value="Histone deacetylase domain"/>
    <property type="match status" value="1"/>
</dbReference>
<dbReference type="PANTHER" id="PTHR10625">
    <property type="entry name" value="HISTONE DEACETYLASE HDAC1-RELATED"/>
    <property type="match status" value="1"/>
</dbReference>
<evidence type="ECO:0000313" key="13">
    <source>
        <dbReference type="Proteomes" id="UP000095281"/>
    </source>
</evidence>
<evidence type="ECO:0000256" key="4">
    <source>
        <dbReference type="ARBA" id="ARBA00022491"/>
    </source>
</evidence>
<keyword evidence="4" id="KW-0678">Repressor</keyword>
<protein>
    <recommendedName>
        <fullName evidence="3">histone deacetylase</fullName>
        <ecNumber evidence="3">3.5.1.98</ecNumber>
    </recommendedName>
</protein>
<evidence type="ECO:0000256" key="10">
    <source>
        <dbReference type="ARBA" id="ARBA00048287"/>
    </source>
</evidence>
<dbReference type="Pfam" id="PF00850">
    <property type="entry name" value="Hist_deacetyl"/>
    <property type="match status" value="1"/>
</dbReference>
<dbReference type="EC" id="3.5.1.98" evidence="3"/>
<comment type="catalytic activity">
    <reaction evidence="10">
        <text>N(6)-acetyl-L-lysyl-[histone] + H2O = L-lysyl-[histone] + acetate</text>
        <dbReference type="Rhea" id="RHEA:58196"/>
        <dbReference type="Rhea" id="RHEA-COMP:9845"/>
        <dbReference type="Rhea" id="RHEA-COMP:11338"/>
        <dbReference type="ChEBI" id="CHEBI:15377"/>
        <dbReference type="ChEBI" id="CHEBI:29969"/>
        <dbReference type="ChEBI" id="CHEBI:30089"/>
        <dbReference type="ChEBI" id="CHEBI:61930"/>
        <dbReference type="EC" id="3.5.1.98"/>
    </reaction>
</comment>
<keyword evidence="13" id="KW-1185">Reference proteome</keyword>
<evidence type="ECO:0000256" key="2">
    <source>
        <dbReference type="ARBA" id="ARBA00007738"/>
    </source>
</evidence>
<accession>A0A1I8BXE2</accession>
<sequence>MNEQNPPTTTTIDNNSSTSSNSTNDSQLQQQDSAMPIPDGVPIDERLAMLQEFYQRRHAELLAQFQHTQTLAQQDYLLNLQLLQSALPAAAAMVVLQQQQQQQTPILSQQQQSSTDLSNDELDLKTDRQKICAAAAAAVAAATKQQQSPKIHPQQPTSCNSVPLAIGKEHGSTNTVAATARNRRTFSGSGQTISQHTRDRLKSMIAIKKQKQRLHTSSSTGSSSNIAAAATASINGTAPNWTSRAIGANSELNLPSGGDTSSIPVTLVNTSHIDQRFLPYPHPTHPSRPTNDCTSGDSSDAPNFSSLSAAEFQLRKVNSEPNLKMRIRARLLNKGSSPHQQTSVPSNVPPPQAIVFPSQNSIQQRPDSASNGDSSAGASASTNTSGIDQAAASLLLQQAAALAAAGGGTVTTTTNAPHTFHLDGSSNLMMVPSPSLPNLPTAASFGAAVHGKLDAIHKTSVGEGMNSNGTSNQQQQEMLNGLVSLQNTLMHHFLSMPSLLKSGAGGCASGITQTTNSMLMENSGGGAFGGPHTLLGTGDSSASSSSSSGFNSTPIQQQQRQVRFDNRTLAAPAPQMPSLGGYPSLLKQQLRDLVLRRKSLVREEPEDDTLMDFTSSRGSIAQQGIGDGTTDANSNALMNMVDQNLKTGLAYDQAMYKHQCLCAENGNHVEHGGRVQSIWSRLIESGLVSACERVVVRKAPLEVLRLVHSPTYVTFFAISPTACLKLDPAELPLKSFVQLPCGGIGVDSDTYFNDASTQTAAKMAVGALVELCCQVMEGKLRNGFACIRPPGHHAEKEQAMGFCFFNNVAIAARYLQQRFSGGPSLCPPRIAIVDWDVHHGNGTQLCFESDPNCLYLSLHRHDNGNFFPGTGAVTEVGVGAGKGTTVNVPFSGDIMGDADYLAAWRVLVLPILDAFKPEFVLVSAGFDATKGHAAALGGYNLTPKLFGYLTRTLRQFANGRVVLALEGGYELSSICDAAEECVKALCSTESAAADFVGQLSSETLEQIPNQAAQETIQKVIAVHKKHWPCLTGIQGINTSELSWQTISHRFSSLTMHS</sequence>
<organism evidence="13 14">
    <name type="scientific">Meloidogyne hapla</name>
    <name type="common">Root-knot nematode worm</name>
    <dbReference type="NCBI Taxonomy" id="6305"/>
    <lineage>
        <taxon>Eukaryota</taxon>
        <taxon>Metazoa</taxon>
        <taxon>Ecdysozoa</taxon>
        <taxon>Nematoda</taxon>
        <taxon>Chromadorea</taxon>
        <taxon>Rhabditida</taxon>
        <taxon>Tylenchina</taxon>
        <taxon>Tylenchomorpha</taxon>
        <taxon>Tylenchoidea</taxon>
        <taxon>Meloidogynidae</taxon>
        <taxon>Meloidogyninae</taxon>
        <taxon>Meloidogyne</taxon>
    </lineage>
</organism>
<feature type="domain" description="Histone deacetylase" evidence="12">
    <location>
        <begin position="668"/>
        <end position="985"/>
    </location>
</feature>
<evidence type="ECO:0000256" key="9">
    <source>
        <dbReference type="ARBA" id="ARBA00023242"/>
    </source>
</evidence>
<feature type="compositionally biased region" description="Polar residues" evidence="11">
    <location>
        <begin position="357"/>
        <end position="366"/>
    </location>
</feature>
<evidence type="ECO:0000256" key="11">
    <source>
        <dbReference type="SAM" id="MobiDB-lite"/>
    </source>
</evidence>